<comment type="caution">
    <text evidence="1">The sequence shown here is derived from an EMBL/GenBank/DDBJ whole genome shotgun (WGS) entry which is preliminary data.</text>
</comment>
<evidence type="ECO:0000313" key="2">
    <source>
        <dbReference type="Proteomes" id="UP000295008"/>
    </source>
</evidence>
<dbReference type="AlphaFoldDB" id="A0A4R1S4R8"/>
<evidence type="ECO:0000313" key="1">
    <source>
        <dbReference type="EMBL" id="TCL74218.1"/>
    </source>
</evidence>
<reference evidence="1 2" key="1">
    <citation type="submission" date="2019-03" db="EMBL/GenBank/DDBJ databases">
        <title>Genomic Encyclopedia of Type Strains, Phase IV (KMG-IV): sequencing the most valuable type-strain genomes for metagenomic binning, comparative biology and taxonomic classification.</title>
        <authorList>
            <person name="Goeker M."/>
        </authorList>
    </citation>
    <scope>NUCLEOTIDE SEQUENCE [LARGE SCALE GENOMIC DNA]</scope>
    <source>
        <strain evidence="1 2">LX-B</strain>
    </source>
</reference>
<dbReference type="EMBL" id="SLUN01000004">
    <property type="protein sequence ID" value="TCL74218.1"/>
    <property type="molecule type" value="Genomic_DNA"/>
</dbReference>
<keyword evidence="2" id="KW-1185">Reference proteome</keyword>
<protein>
    <submittedName>
        <fullName evidence="1">Uncharacterized protein</fullName>
    </submittedName>
</protein>
<accession>A0A4R1S4R8</accession>
<dbReference type="Proteomes" id="UP000295008">
    <property type="component" value="Unassembled WGS sequence"/>
</dbReference>
<organism evidence="1 2">
    <name type="scientific">Hydrogenispora ethanolica</name>
    <dbReference type="NCBI Taxonomy" id="1082276"/>
    <lineage>
        <taxon>Bacteria</taxon>
        <taxon>Bacillati</taxon>
        <taxon>Bacillota</taxon>
        <taxon>Hydrogenispora</taxon>
    </lineage>
</organism>
<sequence length="61" mass="6835">MGNKNHPNAEMLLELLDKYRHGTMIITFQDGIPQTVEEVRLGRISLGKLVDVKLKKTGTEG</sequence>
<proteinExistence type="predicted"/>
<gene>
    <name evidence="1" type="ORF">EDC14_1004156</name>
</gene>
<dbReference type="RefSeq" id="WP_132013205.1">
    <property type="nucleotide sequence ID" value="NZ_SLUN01000004.1"/>
</dbReference>
<name>A0A4R1S4R8_HYDET</name>